<gene>
    <name evidence="2" type="ORF">SAMN04489717_3629</name>
</gene>
<dbReference type="AlphaFoldDB" id="A0A1H1UHQ4"/>
<sequence>MKHHGSTGSGAPAFFAPAVARTARVVLAGLVVPVSLALAGCGLTGGSTEALAADPQARSARAPVAGSVSVSGSVSGSVAWHGLPFRFTREGYGARELSGTQRPFRTGKVTPRVDRGIHDSHGVRMVVIAGRQYDHPNFQANYGLENLESYELTGDRFYLDRALAQARRLRDRRVVSGGAWFHPYDFDFTLHRNSAEKMRGPWYSGLAQGKVLAFFSELARVTGKARWRKAADCTFDSFLQPPDARAPWVTLVDRNRLLWLVEYPYGTPEQADRVFNGHLSAVFGLWDYYQLTRDRRALTMYDGAVTTIHRYRASLRVRGGSSIYCLTHHSVASSGYHRMHSRQLVQLSLMTRRSEFAHLAEAMVGDSPYPILGRPRVVDLAAGWHVGYRYDATTGRVTGTRTITLKQATTATTVRRMRLRGRGIYYRMGTGSPLVGMWLPEQAGLSMIRGVMSPVDFRTDRRAELVAGRTYTGLKYDGTGNRTATVEVTARTNAAVTYDAAAWIRGVPHLRISSGRLGGYWVVQNQLTNVA</sequence>
<dbReference type="GO" id="GO:0005975">
    <property type="term" value="P:carbohydrate metabolic process"/>
    <property type="evidence" value="ECO:0007669"/>
    <property type="project" value="InterPro"/>
</dbReference>
<dbReference type="EMBL" id="LT629732">
    <property type="protein sequence ID" value="SDS71811.1"/>
    <property type="molecule type" value="Genomic_DNA"/>
</dbReference>
<proteinExistence type="predicted"/>
<dbReference type="InterPro" id="IPR008928">
    <property type="entry name" value="6-hairpin_glycosidase_sf"/>
</dbReference>
<accession>A0A1H1UHQ4</accession>
<reference evidence="2 3" key="1">
    <citation type="submission" date="2016-10" db="EMBL/GenBank/DDBJ databases">
        <authorList>
            <person name="de Groot N.N."/>
        </authorList>
    </citation>
    <scope>NUCLEOTIDE SEQUENCE [LARGE SCALE GENOMIC DNA]</scope>
    <source>
        <strain evidence="2 3">DSM 22024</strain>
    </source>
</reference>
<protein>
    <submittedName>
        <fullName evidence="2">D-glucuronyl C5-epimerase C-terminus</fullName>
    </submittedName>
</protein>
<dbReference type="Pfam" id="PF06662">
    <property type="entry name" value="C5-epim_C"/>
    <property type="match status" value="1"/>
</dbReference>
<evidence type="ECO:0000313" key="3">
    <source>
        <dbReference type="Proteomes" id="UP000198983"/>
    </source>
</evidence>
<dbReference type="Proteomes" id="UP000198983">
    <property type="component" value="Chromosome I"/>
</dbReference>
<organism evidence="2 3">
    <name type="scientific">Actinopolymorpha singaporensis</name>
    <dbReference type="NCBI Taxonomy" id="117157"/>
    <lineage>
        <taxon>Bacteria</taxon>
        <taxon>Bacillati</taxon>
        <taxon>Actinomycetota</taxon>
        <taxon>Actinomycetes</taxon>
        <taxon>Propionibacteriales</taxon>
        <taxon>Actinopolymorphaceae</taxon>
        <taxon>Actinopolymorpha</taxon>
    </lineage>
</organism>
<feature type="domain" description="D-glucuronyl C5-epimerase C-terminal" evidence="1">
    <location>
        <begin position="184"/>
        <end position="360"/>
    </location>
</feature>
<evidence type="ECO:0000259" key="1">
    <source>
        <dbReference type="Pfam" id="PF06662"/>
    </source>
</evidence>
<keyword evidence="3" id="KW-1185">Reference proteome</keyword>
<evidence type="ECO:0000313" key="2">
    <source>
        <dbReference type="EMBL" id="SDS71811.1"/>
    </source>
</evidence>
<name>A0A1H1UHQ4_9ACTN</name>
<dbReference type="InterPro" id="IPR010598">
    <property type="entry name" value="C5-epim_C"/>
</dbReference>
<dbReference type="STRING" id="117157.SAMN04489717_3629"/>
<dbReference type="SUPFAM" id="SSF48208">
    <property type="entry name" value="Six-hairpin glycosidases"/>
    <property type="match status" value="1"/>
</dbReference>